<sequence length="432" mass="46467">MDAGREWLTRLAPAGPCGLELSSCSPVTLADAVSKLGVGPVCWAIEQGRATAAHIVEEVPLFEGGGPGVEVLSRGSEAATLHSLLRLAEPSAEFPSIGDEPLGGIPDYVHRGVPLHRVLAAIRVGHASLARAFLRACERLAEPDRLTHEMKAVNDELFAYVDAFTDEMTQTYLAEHDRWTTSAAAARVETVHALLADTVVDVDAAARMLGYDLQGTHVGVIVWADTPAEEARLQSTAVILLTRWGATATLVVPVGSGRVWAWGTVPRRWREQAIASGMGAGLRAAVGTPASGLQGFRRTHQEALRVERLRGLSVRKSPRVTLYRDVVLTVLLAGDLVAAGEFVRSELGELGGRGEAMQVLRTTLLHYFKAERSLVRAAEQLHVARGTVAYRVKRAQEVIGRDVGDRRFPLYAALLLAEELGNTVLEPAPSTT</sequence>
<evidence type="ECO:0000259" key="3">
    <source>
        <dbReference type="Pfam" id="PF14361"/>
    </source>
</evidence>
<dbReference type="Proteomes" id="UP000301309">
    <property type="component" value="Unassembled WGS sequence"/>
</dbReference>
<dbReference type="OrthoDB" id="3663486at2"/>
<feature type="domain" description="PucR C-terminal helix-turn-helix" evidence="2">
    <location>
        <begin position="360"/>
        <end position="415"/>
    </location>
</feature>
<comment type="similarity">
    <text evidence="1">Belongs to the CdaR family.</text>
</comment>
<proteinExistence type="inferred from homology"/>
<comment type="caution">
    <text evidence="5">The sequence shown here is derived from an EMBL/GenBank/DDBJ whole genome shotgun (WGS) entry which is preliminary data.</text>
</comment>
<dbReference type="InterPro" id="IPR025736">
    <property type="entry name" value="PucR_C-HTH_dom"/>
</dbReference>
<dbReference type="InterPro" id="IPR042070">
    <property type="entry name" value="PucR_C-HTH_sf"/>
</dbReference>
<dbReference type="InterPro" id="IPR025751">
    <property type="entry name" value="RsbRD_N_dom"/>
</dbReference>
<evidence type="ECO:0000313" key="6">
    <source>
        <dbReference type="Proteomes" id="UP000301309"/>
    </source>
</evidence>
<organism evidence="5 6">
    <name type="scientific">Streptomyces violaceusniger</name>
    <dbReference type="NCBI Taxonomy" id="68280"/>
    <lineage>
        <taxon>Bacteria</taxon>
        <taxon>Bacillati</taxon>
        <taxon>Actinomycetota</taxon>
        <taxon>Actinomycetes</taxon>
        <taxon>Kitasatosporales</taxon>
        <taxon>Streptomycetaceae</taxon>
        <taxon>Streptomyces</taxon>
        <taxon>Streptomyces violaceusniger group</taxon>
    </lineage>
</organism>
<dbReference type="Pfam" id="PF17853">
    <property type="entry name" value="GGDEF_2"/>
    <property type="match status" value="1"/>
</dbReference>
<evidence type="ECO:0000256" key="1">
    <source>
        <dbReference type="ARBA" id="ARBA00006754"/>
    </source>
</evidence>
<feature type="domain" description="RsbT co-antagonist protein RsbRD N-terminal" evidence="3">
    <location>
        <begin position="50"/>
        <end position="187"/>
    </location>
</feature>
<evidence type="ECO:0000313" key="5">
    <source>
        <dbReference type="EMBL" id="GDY51863.1"/>
    </source>
</evidence>
<dbReference type="AlphaFoldDB" id="A0A4D4L1K1"/>
<dbReference type="InterPro" id="IPR041522">
    <property type="entry name" value="CdaR_GGDEF"/>
</dbReference>
<dbReference type="PANTHER" id="PTHR33744">
    <property type="entry name" value="CARBOHYDRATE DIACID REGULATOR"/>
    <property type="match status" value="1"/>
</dbReference>
<protein>
    <submittedName>
        <fullName evidence="5">ABC transporter substrate-binding protein</fullName>
    </submittedName>
</protein>
<accession>A0A4D4L1K1</accession>
<dbReference type="EMBL" id="BJHW01000001">
    <property type="protein sequence ID" value="GDY51863.1"/>
    <property type="molecule type" value="Genomic_DNA"/>
</dbReference>
<name>A0A4D4L1K1_STRVO</name>
<dbReference type="Pfam" id="PF13556">
    <property type="entry name" value="HTH_30"/>
    <property type="match status" value="1"/>
</dbReference>
<dbReference type="Gene3D" id="1.10.10.2840">
    <property type="entry name" value="PucR C-terminal helix-turn-helix domain"/>
    <property type="match status" value="1"/>
</dbReference>
<dbReference type="PANTHER" id="PTHR33744:SF1">
    <property type="entry name" value="DNA-BINDING TRANSCRIPTIONAL ACTIVATOR ADER"/>
    <property type="match status" value="1"/>
</dbReference>
<dbReference type="Pfam" id="PF14361">
    <property type="entry name" value="RsbRD_N"/>
    <property type="match status" value="1"/>
</dbReference>
<gene>
    <name evidence="5" type="ORF">SVIO_024860</name>
</gene>
<dbReference type="InterPro" id="IPR051448">
    <property type="entry name" value="CdaR-like_regulators"/>
</dbReference>
<keyword evidence="6" id="KW-1185">Reference proteome</keyword>
<reference evidence="5 6" key="1">
    <citation type="journal article" date="2020" name="Int. J. Syst. Evol. Microbiol.">
        <title>Reclassification of Streptomyces castelarensis and Streptomyces sporoclivatus as later heterotypic synonyms of Streptomyces antimycoticus.</title>
        <authorList>
            <person name="Komaki H."/>
            <person name="Tamura T."/>
        </authorList>
    </citation>
    <scope>NUCLEOTIDE SEQUENCE [LARGE SCALE GENOMIC DNA]</scope>
    <source>
        <strain evidence="5 6">NBRC 13459</strain>
    </source>
</reference>
<evidence type="ECO:0000259" key="2">
    <source>
        <dbReference type="Pfam" id="PF13556"/>
    </source>
</evidence>
<feature type="domain" description="CdaR GGDEF-like" evidence="4">
    <location>
        <begin position="201"/>
        <end position="307"/>
    </location>
</feature>
<evidence type="ECO:0000259" key="4">
    <source>
        <dbReference type="Pfam" id="PF17853"/>
    </source>
</evidence>